<dbReference type="Gene3D" id="3.50.50.60">
    <property type="entry name" value="FAD/NAD(P)-binding domain"/>
    <property type="match status" value="1"/>
</dbReference>
<proteinExistence type="inferred from homology"/>
<evidence type="ECO:0000313" key="14">
    <source>
        <dbReference type="EMBL" id="RBP70735.1"/>
    </source>
</evidence>
<organism evidence="14 15">
    <name type="scientific">Brevibacterium celere</name>
    <dbReference type="NCBI Taxonomy" id="225845"/>
    <lineage>
        <taxon>Bacteria</taxon>
        <taxon>Bacillati</taxon>
        <taxon>Actinomycetota</taxon>
        <taxon>Actinomycetes</taxon>
        <taxon>Micrococcales</taxon>
        <taxon>Brevibacteriaceae</taxon>
        <taxon>Brevibacterium</taxon>
    </lineage>
</organism>
<sequence length="467" mass="48889">MRVAVIGGGVSGLVAAHRLAPHHEVTLVEASERLGGCLRSTDLGGAFPAGLDVGAEASLHRRRETRELAAELGLPPEFPSTAHSSQILARGRLHTIPRRTVMGVPAAPADLTDLLGAVGAERVAAEVLTPPIADDVSLGGFLAARLGDDLVDTLVDPLLGGVYAGRCRDLSLAATVPALLLAARAGTSVLDLVRSLVAARDAAAGPPQPVFMTTVGGISRLVPALADRIRAAGGTIRLGAPVESLRAFDGSWAVRAPGLDLTVDAVVVATPAHVATDLLAEAAPGVARRLAGIPYASTALVLALIETGNRRLEGSGILVPATEPSFIKAATHVSSKWPWVADRLAPGQAVVRMSIGRFGEDPRDWRDLPDAELVDRAFGDWQAITGRDDRLITAEVRRWDRALPQYLPGHLTTMADIDAELRSVPGLELAGSACTGVGIPACIDRAETVVRRLLAHPSNDHEKKEKE</sequence>
<keyword evidence="11 12" id="KW-0350">Heme biosynthesis</keyword>
<dbReference type="Gene3D" id="3.90.660.20">
    <property type="entry name" value="Protoporphyrinogen oxidase, mitochondrial, domain 2"/>
    <property type="match status" value="1"/>
</dbReference>
<dbReference type="GO" id="GO:0004729">
    <property type="term" value="F:oxygen-dependent protoporphyrinogen oxidase activity"/>
    <property type="evidence" value="ECO:0007669"/>
    <property type="project" value="UniProtKB-UniRule"/>
</dbReference>
<evidence type="ECO:0000256" key="5">
    <source>
        <dbReference type="ARBA" id="ARBA00008310"/>
    </source>
</evidence>
<keyword evidence="12" id="KW-0963">Cytoplasm</keyword>
<dbReference type="GO" id="GO:0006783">
    <property type="term" value="P:heme biosynthetic process"/>
    <property type="evidence" value="ECO:0007669"/>
    <property type="project" value="UniProtKB-UniRule"/>
</dbReference>
<evidence type="ECO:0000256" key="11">
    <source>
        <dbReference type="ARBA" id="ARBA00023133"/>
    </source>
</evidence>
<evidence type="ECO:0000256" key="7">
    <source>
        <dbReference type="ARBA" id="ARBA00019046"/>
    </source>
</evidence>
<dbReference type="PANTHER" id="PTHR42923">
    <property type="entry name" value="PROTOPORPHYRINOGEN OXIDASE"/>
    <property type="match status" value="1"/>
</dbReference>
<protein>
    <recommendedName>
        <fullName evidence="7 12">Coproporphyrinogen III oxidase</fullName>
        <ecNumber evidence="6 12">1.3.3.15</ecNumber>
    </recommendedName>
</protein>
<evidence type="ECO:0000256" key="2">
    <source>
        <dbReference type="ARBA" id="ARBA00001974"/>
    </source>
</evidence>
<comment type="caution">
    <text evidence="14">The sequence shown here is derived from an EMBL/GenBank/DDBJ whole genome shotgun (WGS) entry which is preliminary data.</text>
</comment>
<comment type="cofactor">
    <cofactor evidence="2 12">
        <name>FAD</name>
        <dbReference type="ChEBI" id="CHEBI:57692"/>
    </cofactor>
</comment>
<dbReference type="InterPro" id="IPR002937">
    <property type="entry name" value="Amino_oxidase"/>
</dbReference>
<evidence type="ECO:0000256" key="9">
    <source>
        <dbReference type="ARBA" id="ARBA00022827"/>
    </source>
</evidence>
<evidence type="ECO:0000256" key="10">
    <source>
        <dbReference type="ARBA" id="ARBA00023002"/>
    </source>
</evidence>
<evidence type="ECO:0000256" key="4">
    <source>
        <dbReference type="ARBA" id="ARBA00004744"/>
    </source>
</evidence>
<accession>A0A366IIP8</accession>
<evidence type="ECO:0000256" key="6">
    <source>
        <dbReference type="ARBA" id="ARBA00012402"/>
    </source>
</evidence>
<evidence type="ECO:0000256" key="8">
    <source>
        <dbReference type="ARBA" id="ARBA00022630"/>
    </source>
</evidence>
<comment type="subcellular location">
    <subcellularLocation>
        <location evidence="12">Cytoplasm</location>
    </subcellularLocation>
</comment>
<dbReference type="Pfam" id="PF01593">
    <property type="entry name" value="Amino_oxidase"/>
    <property type="match status" value="1"/>
</dbReference>
<keyword evidence="10 12" id="KW-0560">Oxidoreductase</keyword>
<dbReference type="EMBL" id="QNSB01000007">
    <property type="protein sequence ID" value="RBP70735.1"/>
    <property type="molecule type" value="Genomic_DNA"/>
</dbReference>
<dbReference type="InterPro" id="IPR050464">
    <property type="entry name" value="Zeta_carotene_desat/Oxidored"/>
</dbReference>
<dbReference type="SUPFAM" id="SSF54373">
    <property type="entry name" value="FAD-linked reductases, C-terminal domain"/>
    <property type="match status" value="1"/>
</dbReference>
<evidence type="ECO:0000256" key="3">
    <source>
        <dbReference type="ARBA" id="ARBA00002185"/>
    </source>
</evidence>
<comment type="catalytic activity">
    <reaction evidence="1">
        <text>coproporphyrinogen III + 3 O2 = coproporphyrin III + 3 H2O2</text>
        <dbReference type="Rhea" id="RHEA:43436"/>
        <dbReference type="ChEBI" id="CHEBI:15379"/>
        <dbReference type="ChEBI" id="CHEBI:16240"/>
        <dbReference type="ChEBI" id="CHEBI:57309"/>
        <dbReference type="ChEBI" id="CHEBI:131725"/>
        <dbReference type="EC" id="1.3.3.15"/>
    </reaction>
    <physiologicalReaction direction="left-to-right" evidence="1">
        <dbReference type="Rhea" id="RHEA:43437"/>
    </physiologicalReaction>
</comment>
<dbReference type="InterPro" id="IPR004572">
    <property type="entry name" value="Protoporphyrinogen_oxidase"/>
</dbReference>
<dbReference type="RefSeq" id="WP_245940654.1">
    <property type="nucleotide sequence ID" value="NZ_QNSB01000007.1"/>
</dbReference>
<comment type="function">
    <text evidence="3 12">Involved in coproporphyrin-dependent heme b biosynthesis. Catalyzes the oxidation of coproporphyrinogen III to coproporphyrin III.</text>
</comment>
<name>A0A366IIP8_9MICO</name>
<keyword evidence="8 12" id="KW-0285">Flavoprotein</keyword>
<dbReference type="PANTHER" id="PTHR42923:SF3">
    <property type="entry name" value="PROTOPORPHYRINOGEN OXIDASE"/>
    <property type="match status" value="1"/>
</dbReference>
<keyword evidence="15" id="KW-1185">Reference proteome</keyword>
<dbReference type="AlphaFoldDB" id="A0A366IIP8"/>
<evidence type="ECO:0000259" key="13">
    <source>
        <dbReference type="Pfam" id="PF01593"/>
    </source>
</evidence>
<reference evidence="14 15" key="1">
    <citation type="submission" date="2018-06" db="EMBL/GenBank/DDBJ databases">
        <title>Freshwater and sediment microbial communities from various areas in North America, analyzing microbe dynamics in response to fracking.</title>
        <authorList>
            <person name="Lamendella R."/>
        </authorList>
    </citation>
    <scope>NUCLEOTIDE SEQUENCE [LARGE SCALE GENOMIC DNA]</scope>
    <source>
        <strain evidence="14 15">3b_TX</strain>
    </source>
</reference>
<dbReference type="Gene3D" id="1.10.3110.10">
    <property type="entry name" value="protoporphyrinogen ix oxidase, domain 3"/>
    <property type="match status" value="1"/>
</dbReference>
<dbReference type="EC" id="1.3.3.15" evidence="6 12"/>
<feature type="domain" description="Amine oxidase" evidence="13">
    <location>
        <begin position="10"/>
        <end position="454"/>
    </location>
</feature>
<comment type="pathway">
    <text evidence="4 12">Porphyrin-containing compound metabolism; protoheme biosynthesis.</text>
</comment>
<gene>
    <name evidence="14" type="ORF">DFO65_10753</name>
</gene>
<dbReference type="GO" id="GO:0005737">
    <property type="term" value="C:cytoplasm"/>
    <property type="evidence" value="ECO:0007669"/>
    <property type="project" value="UniProtKB-SubCell"/>
</dbReference>
<dbReference type="SUPFAM" id="SSF51905">
    <property type="entry name" value="FAD/NAD(P)-binding domain"/>
    <property type="match status" value="1"/>
</dbReference>
<evidence type="ECO:0000313" key="15">
    <source>
        <dbReference type="Proteomes" id="UP000253509"/>
    </source>
</evidence>
<dbReference type="Proteomes" id="UP000253509">
    <property type="component" value="Unassembled WGS sequence"/>
</dbReference>
<comment type="similarity">
    <text evidence="5 12">Belongs to the protoporphyrinogen/coproporphyrinogen oxidase family. Coproporphyrinogen III oxidase subfamily.</text>
</comment>
<evidence type="ECO:0000256" key="12">
    <source>
        <dbReference type="RuleBase" id="RU364052"/>
    </source>
</evidence>
<dbReference type="InterPro" id="IPR036188">
    <property type="entry name" value="FAD/NAD-bd_sf"/>
</dbReference>
<keyword evidence="9 12" id="KW-0274">FAD</keyword>
<dbReference type="NCBIfam" id="TIGR00562">
    <property type="entry name" value="proto_IX_ox"/>
    <property type="match status" value="1"/>
</dbReference>
<evidence type="ECO:0000256" key="1">
    <source>
        <dbReference type="ARBA" id="ARBA00001755"/>
    </source>
</evidence>
<dbReference type="UniPathway" id="UPA00252"/>